<sequence length="678" mass="74232">MTPTQTAPDFTLPAGLLGRFGVVKLWPDIQVAEDEVIARLENTARLLGLECVVLDHMGRVLGSKGEPLTAADLDFVIHLHFSTPKAYDIFSFVTLWNPVQFLHDFGYRSTTENLLTHDDFLSCQSPVADLHLKRLIHDGSTHLPPAFNLFHALSTPVLPPSLGDLKIFYMGINWERLGRGGSRHQTVLNILDKSSVLRIFGPETLRGVRVWEGFGSYQRPLPFDGTSVIEEIHKAGICLALSSEPHKDAALMSNRLFEGLAAGALVICDENPWARTHFGDTLLYVDLRNGAEAVARRIMEHVKWARANPEEALALAARAQAIFKRGYTMDASLATIYGGLQARKAELAALQRPAEGAAPLRMVFLAPDPATEAFGRQVAAALAHREQGFEAALLVDERDLLEARKRAAALLPEGTAPPDLRGAAFFQRDGAGKVVRRNRIGPVLKTEFETAPEGSLLLFVAPNETVFSNHASMLAGLLSRHPAADYAWSKAIVCLNDGAGEPHFSVEPPLDLVSGDPGAPIGLARFLFRAGAFGTVRELLLESLDLRATAALAVYAKGVTTARASVTVDRRRPFFLGLVESGEAERDMHGEVRPDLEAIRDLHPARYDALDVSQRLLGDLQAGSGMPPALYLDRLTPGNRRVLVYQLLTALPVPRKVWRVLRRAAQGTRTVLLRLRGR</sequence>
<organism evidence="2 3">
    <name type="scientific">Muricoccus nepalensis</name>
    <dbReference type="NCBI Taxonomy" id="1854500"/>
    <lineage>
        <taxon>Bacteria</taxon>
        <taxon>Pseudomonadati</taxon>
        <taxon>Pseudomonadota</taxon>
        <taxon>Alphaproteobacteria</taxon>
        <taxon>Acetobacterales</taxon>
        <taxon>Roseomonadaceae</taxon>
        <taxon>Muricoccus</taxon>
    </lineage>
</organism>
<name>A0A502GEJ4_9PROT</name>
<feature type="domain" description="Spore protein YkvP/CgeB glycosyl transferase-like" evidence="1">
    <location>
        <begin position="196"/>
        <end position="336"/>
    </location>
</feature>
<dbReference type="EMBL" id="RCZP01000002">
    <property type="protein sequence ID" value="TPG60304.1"/>
    <property type="molecule type" value="Genomic_DNA"/>
</dbReference>
<comment type="caution">
    <text evidence="2">The sequence shown here is derived from an EMBL/GenBank/DDBJ whole genome shotgun (WGS) entry which is preliminary data.</text>
</comment>
<dbReference type="InterPro" id="IPR055259">
    <property type="entry name" value="YkvP/CgeB_Glyco_trans-like"/>
</dbReference>
<gene>
    <name evidence="2" type="ORF">EAH89_02680</name>
</gene>
<reference evidence="2 3" key="1">
    <citation type="journal article" date="2019" name="Environ. Microbiol.">
        <title>Species interactions and distinct microbial communities in high Arctic permafrost affected cryosols are associated with the CH4 and CO2 gas fluxes.</title>
        <authorList>
            <person name="Altshuler I."/>
            <person name="Hamel J."/>
            <person name="Turney S."/>
            <person name="Magnuson E."/>
            <person name="Levesque R."/>
            <person name="Greer C."/>
            <person name="Whyte L.G."/>
        </authorList>
    </citation>
    <scope>NUCLEOTIDE SEQUENCE [LARGE SCALE GENOMIC DNA]</scope>
    <source>
        <strain evidence="2 3">S9.3B</strain>
    </source>
</reference>
<dbReference type="RefSeq" id="WP_140881234.1">
    <property type="nucleotide sequence ID" value="NZ_RCZP01000002.1"/>
</dbReference>
<proteinExistence type="predicted"/>
<evidence type="ECO:0000313" key="2">
    <source>
        <dbReference type="EMBL" id="TPG60304.1"/>
    </source>
</evidence>
<evidence type="ECO:0000313" key="3">
    <source>
        <dbReference type="Proteomes" id="UP000317078"/>
    </source>
</evidence>
<dbReference type="AlphaFoldDB" id="A0A502GEJ4"/>
<dbReference type="Proteomes" id="UP000317078">
    <property type="component" value="Unassembled WGS sequence"/>
</dbReference>
<keyword evidence="3" id="KW-1185">Reference proteome</keyword>
<dbReference type="GO" id="GO:0016740">
    <property type="term" value="F:transferase activity"/>
    <property type="evidence" value="ECO:0007669"/>
    <property type="project" value="UniProtKB-KW"/>
</dbReference>
<accession>A0A502GEJ4</accession>
<keyword evidence="2" id="KW-0808">Transferase</keyword>
<dbReference type="OrthoDB" id="7215643at2"/>
<protein>
    <submittedName>
        <fullName evidence="2">Glycosyltransferase family 1 protein</fullName>
    </submittedName>
</protein>
<dbReference type="Pfam" id="PF13524">
    <property type="entry name" value="Glyco_trans_1_2"/>
    <property type="match status" value="1"/>
</dbReference>
<evidence type="ECO:0000259" key="1">
    <source>
        <dbReference type="Pfam" id="PF13524"/>
    </source>
</evidence>